<gene>
    <name evidence="3" type="ORF">CJ301_06315</name>
</gene>
<protein>
    <recommendedName>
        <fullName evidence="2">Response regulatory domain-containing protein</fullName>
    </recommendedName>
</protein>
<evidence type="ECO:0000313" key="3">
    <source>
        <dbReference type="EMBL" id="PHP28481.1"/>
    </source>
</evidence>
<keyword evidence="1" id="KW-0597">Phosphoprotein</keyword>
<feature type="modified residue" description="4-aspartylphosphate" evidence="1">
    <location>
        <position position="93"/>
    </location>
</feature>
<reference evidence="3 4" key="1">
    <citation type="submission" date="2017-08" db="EMBL/GenBank/DDBJ databases">
        <title>Draft Genome Sequence of Loktanella cinnabarina Strain XM1, Isolated from Coastal Surface Water.</title>
        <authorList>
            <person name="Ma R."/>
            <person name="Wang J."/>
            <person name="Wang Q."/>
            <person name="Ma Z."/>
            <person name="Li J."/>
            <person name="Chen L."/>
        </authorList>
    </citation>
    <scope>NUCLEOTIDE SEQUENCE [LARGE SCALE GENOMIC DNA]</scope>
    <source>
        <strain evidence="3 4">XM1</strain>
    </source>
</reference>
<dbReference type="InterPro" id="IPR011006">
    <property type="entry name" value="CheY-like_superfamily"/>
</dbReference>
<evidence type="ECO:0000313" key="4">
    <source>
        <dbReference type="Proteomes" id="UP000221860"/>
    </source>
</evidence>
<organism evidence="3 4">
    <name type="scientific">Limimaricola cinnabarinus</name>
    <dbReference type="NCBI Taxonomy" id="1125964"/>
    <lineage>
        <taxon>Bacteria</taxon>
        <taxon>Pseudomonadati</taxon>
        <taxon>Pseudomonadota</taxon>
        <taxon>Alphaproteobacteria</taxon>
        <taxon>Rhodobacterales</taxon>
        <taxon>Paracoccaceae</taxon>
        <taxon>Limimaricola</taxon>
    </lineage>
</organism>
<dbReference type="EMBL" id="NQWH01000007">
    <property type="protein sequence ID" value="PHP28481.1"/>
    <property type="molecule type" value="Genomic_DNA"/>
</dbReference>
<evidence type="ECO:0000259" key="2">
    <source>
        <dbReference type="PROSITE" id="PS50110"/>
    </source>
</evidence>
<dbReference type="SMART" id="SM00448">
    <property type="entry name" value="REC"/>
    <property type="match status" value="1"/>
</dbReference>
<proteinExistence type="predicted"/>
<dbReference type="PROSITE" id="PS50110">
    <property type="entry name" value="RESPONSE_REGULATORY"/>
    <property type="match status" value="1"/>
</dbReference>
<name>A0A2G1MIA5_9RHOB</name>
<feature type="domain" description="Response regulatory" evidence="2">
    <location>
        <begin position="45"/>
        <end position="155"/>
    </location>
</feature>
<accession>A0A2G1MIA5</accession>
<comment type="caution">
    <text evidence="3">The sequence shown here is derived from an EMBL/GenBank/DDBJ whole genome shotgun (WGS) entry which is preliminary data.</text>
</comment>
<dbReference type="Proteomes" id="UP000221860">
    <property type="component" value="Unassembled WGS sequence"/>
</dbReference>
<dbReference type="Gene3D" id="3.40.50.2300">
    <property type="match status" value="1"/>
</dbReference>
<dbReference type="OrthoDB" id="582170at2"/>
<keyword evidence="4" id="KW-1185">Reference proteome</keyword>
<dbReference type="AlphaFoldDB" id="A0A2G1MIA5"/>
<dbReference type="InterPro" id="IPR001789">
    <property type="entry name" value="Sig_transdc_resp-reg_receiver"/>
</dbReference>
<evidence type="ECO:0000256" key="1">
    <source>
        <dbReference type="PROSITE-ProRule" id="PRU00169"/>
    </source>
</evidence>
<sequence>MARSPMTGAPKGCMSTFTFRPACEALMNQMDPQLCAGLGTLAGKTILVVEDEVLIAMDINECLEEAGAKVLYGRNLRQGMKQLDHEIDVALLDVSLGHSETCLPIAEALRDRGVPFVLHSGDLQRLGETISSIGAPVLEKPCDVAVIRGALLKALASR</sequence>
<dbReference type="GO" id="GO:0000160">
    <property type="term" value="P:phosphorelay signal transduction system"/>
    <property type="evidence" value="ECO:0007669"/>
    <property type="project" value="InterPro"/>
</dbReference>
<dbReference type="SUPFAM" id="SSF52172">
    <property type="entry name" value="CheY-like"/>
    <property type="match status" value="1"/>
</dbReference>